<sequence>MIALLFFFNFFALDYSIFWAEDPFSFVEFYYSLPLFSLSPEKIVNDTAFFSYSINFSIRGKITKKEKLEKKIFLPNYSYFQNLNKIYIDGFGLYLPFGNYFYQIEFLGNKYQDSLKIKDFQNKTGISSLLYLISCGKEEKNGNFYRNGYYYTPNPERIYNLDKDSIAYLYFELYNLVKDTIFIGYQIFDEEGRLEKDFSLMKIVKDNKNLAKAIGIPLKSLSSGRKTLSLFLTDGKEKIEEEKKDFYLISEKETALLLRDSLFIIKESLFYLLERNKKEKEKYRKMSLLGKKKYLDNYFRVFNLDTLRARIDYVNLHYSYMKKKGVETDRGRVYLKYGEPEKKEIEIFGIDIRPYEYWYYSQTNYFYLFMDIHGDGNYLLLYTNDPKESIYPNYEKYLNYEIMEKLGIKR</sequence>
<dbReference type="EMBL" id="DTBX01000068">
    <property type="protein sequence ID" value="HGQ55182.1"/>
    <property type="molecule type" value="Genomic_DNA"/>
</dbReference>
<comment type="caution">
    <text evidence="1">The sequence shown here is derived from an EMBL/GenBank/DDBJ whole genome shotgun (WGS) entry which is preliminary data.</text>
</comment>
<accession>A0A7V4CHP3</accession>
<reference evidence="1" key="1">
    <citation type="journal article" date="2020" name="mSystems">
        <title>Genome- and Community-Level Interaction Insights into Carbon Utilization and Element Cycling Functions of Hydrothermarchaeota in Hydrothermal Sediment.</title>
        <authorList>
            <person name="Zhou Z."/>
            <person name="Liu Y."/>
            <person name="Xu W."/>
            <person name="Pan J."/>
            <person name="Luo Z.H."/>
            <person name="Li M."/>
        </authorList>
    </citation>
    <scope>NUCLEOTIDE SEQUENCE [LARGE SCALE GENOMIC DNA]</scope>
    <source>
        <strain evidence="1">SpSt-655</strain>
    </source>
</reference>
<organism evidence="1">
    <name type="scientific">candidate division WOR-3 bacterium</name>
    <dbReference type="NCBI Taxonomy" id="2052148"/>
    <lineage>
        <taxon>Bacteria</taxon>
        <taxon>Bacteria division WOR-3</taxon>
    </lineage>
</organism>
<protein>
    <submittedName>
        <fullName evidence="1">GWxTD domain-containing protein</fullName>
    </submittedName>
</protein>
<evidence type="ECO:0000313" key="1">
    <source>
        <dbReference type="EMBL" id="HGQ55182.1"/>
    </source>
</evidence>
<dbReference type="AlphaFoldDB" id="A0A7V4CHP3"/>
<gene>
    <name evidence="1" type="ORF">ENU28_01800</name>
</gene>
<dbReference type="InterPro" id="IPR030959">
    <property type="entry name" value="GWxTD_dom"/>
</dbReference>
<proteinExistence type="predicted"/>
<name>A0A7V4CHP3_UNCW3</name>
<dbReference type="NCBIfam" id="TIGR04514">
    <property type="entry name" value="GWxTD_dom"/>
    <property type="match status" value="1"/>
</dbReference>